<protein>
    <submittedName>
        <fullName evidence="7">Sulfatase</fullName>
    </submittedName>
</protein>
<dbReference type="InterPro" id="IPR017850">
    <property type="entry name" value="Alkaline_phosphatase_core_sf"/>
</dbReference>
<dbReference type="Pfam" id="PF16347">
    <property type="entry name" value="SGSH_C"/>
    <property type="match status" value="1"/>
</dbReference>
<keyword evidence="3" id="KW-0378">Hydrolase</keyword>
<sequence length="486" mass="55704">MKTIIKSVFYSVLLLAGNTSCTKKAPAPKPNIVWIMIEDWGYQFSCYGEKGIYTPNIDKFASEGIRYTNSFCTAPVCSPSRSAMMTGFYQNYIGANQHRTINKKPLPYGIKPITNLLEEAGYFTCFMATRKTDLNFTLEKDLYQGDDWSGRAEGQPFFAQLTFPVTHRKWHLDPQRPIDLNDVELPPYYPQDDLAKRDWANGLESAQIADRRIAKVLERLDKEGLADNTLVFIIGDNGRCMPRGKQFLYDGGIQVPILVRWPAKIKPAQVNDDMVTTIDISKTILDVAGVTPPHPLQGLNLLDGSTKSRKYIFAARDKMDNTHDAMRAIRSKDYKLIHNLMPERAWCQFNSYKERMYPVLALLNVMYMKGELTPGQAKFMAPSKPEFELFDLKNDPWELNNVADGPKYKNVKQEMLTELNNWRELIKDQGVTDEFRAGGWPSDYPTRTLEEWESILKLWNPWVFRKPGSSVKHPGDEIEKTSLVKR</sequence>
<feature type="domain" description="Sulfatase N-terminal" evidence="5">
    <location>
        <begin position="30"/>
        <end position="128"/>
    </location>
</feature>
<evidence type="ECO:0000256" key="1">
    <source>
        <dbReference type="ARBA" id="ARBA00008779"/>
    </source>
</evidence>
<keyword evidence="4" id="KW-0106">Calcium</keyword>
<dbReference type="Pfam" id="PF00884">
    <property type="entry name" value="Sulfatase"/>
    <property type="match status" value="1"/>
</dbReference>
<accession>A0A3B0U4V5</accession>
<evidence type="ECO:0000256" key="4">
    <source>
        <dbReference type="ARBA" id="ARBA00022837"/>
    </source>
</evidence>
<dbReference type="AlphaFoldDB" id="A0A3B0U4V5"/>
<evidence type="ECO:0000259" key="6">
    <source>
        <dbReference type="Pfam" id="PF16347"/>
    </source>
</evidence>
<reference evidence="7" key="1">
    <citation type="submission" date="2018-06" db="EMBL/GenBank/DDBJ databases">
        <authorList>
            <person name="Zhirakovskaya E."/>
        </authorList>
    </citation>
    <scope>NUCLEOTIDE SEQUENCE</scope>
</reference>
<evidence type="ECO:0000259" key="5">
    <source>
        <dbReference type="Pfam" id="PF00884"/>
    </source>
</evidence>
<dbReference type="PROSITE" id="PS00523">
    <property type="entry name" value="SULFATASE_1"/>
    <property type="match status" value="1"/>
</dbReference>
<dbReference type="CDD" id="cd16027">
    <property type="entry name" value="SGSH"/>
    <property type="match status" value="1"/>
</dbReference>
<feature type="domain" description="N-sulphoglucosamine sulphohydrolase C-terminal" evidence="6">
    <location>
        <begin position="245"/>
        <end position="348"/>
    </location>
</feature>
<dbReference type="InterPro" id="IPR000917">
    <property type="entry name" value="Sulfatase_N"/>
</dbReference>
<dbReference type="InterPro" id="IPR032506">
    <property type="entry name" value="SGSH_C"/>
</dbReference>
<evidence type="ECO:0000256" key="3">
    <source>
        <dbReference type="ARBA" id="ARBA00022801"/>
    </source>
</evidence>
<dbReference type="Gene3D" id="3.40.720.10">
    <property type="entry name" value="Alkaline Phosphatase, subunit A"/>
    <property type="match status" value="1"/>
</dbReference>
<evidence type="ECO:0000313" key="7">
    <source>
        <dbReference type="EMBL" id="VAW24050.1"/>
    </source>
</evidence>
<name>A0A3B0U4V5_9ZZZZ</name>
<dbReference type="PANTHER" id="PTHR42693">
    <property type="entry name" value="ARYLSULFATASE FAMILY MEMBER"/>
    <property type="match status" value="1"/>
</dbReference>
<gene>
    <name evidence="7" type="ORF">MNBD_BACTEROID01-2717</name>
</gene>
<proteinExistence type="inferred from homology"/>
<dbReference type="SUPFAM" id="SSF53649">
    <property type="entry name" value="Alkaline phosphatase-like"/>
    <property type="match status" value="1"/>
</dbReference>
<comment type="similarity">
    <text evidence="1">Belongs to the sulfatase family.</text>
</comment>
<keyword evidence="2" id="KW-0479">Metal-binding</keyword>
<dbReference type="InterPro" id="IPR050738">
    <property type="entry name" value="Sulfatase"/>
</dbReference>
<dbReference type="PANTHER" id="PTHR42693:SF53">
    <property type="entry name" value="ENDO-4-O-SULFATASE"/>
    <property type="match status" value="1"/>
</dbReference>
<dbReference type="InterPro" id="IPR024607">
    <property type="entry name" value="Sulfatase_CS"/>
</dbReference>
<dbReference type="GO" id="GO:0046872">
    <property type="term" value="F:metal ion binding"/>
    <property type="evidence" value="ECO:0007669"/>
    <property type="project" value="UniProtKB-KW"/>
</dbReference>
<evidence type="ECO:0000256" key="2">
    <source>
        <dbReference type="ARBA" id="ARBA00022723"/>
    </source>
</evidence>
<dbReference type="EMBL" id="UOEP01000204">
    <property type="protein sequence ID" value="VAW24050.1"/>
    <property type="molecule type" value="Genomic_DNA"/>
</dbReference>
<organism evidence="7">
    <name type="scientific">hydrothermal vent metagenome</name>
    <dbReference type="NCBI Taxonomy" id="652676"/>
    <lineage>
        <taxon>unclassified sequences</taxon>
        <taxon>metagenomes</taxon>
        <taxon>ecological metagenomes</taxon>
    </lineage>
</organism>
<dbReference type="GO" id="GO:0004065">
    <property type="term" value="F:arylsulfatase activity"/>
    <property type="evidence" value="ECO:0007669"/>
    <property type="project" value="TreeGrafter"/>
</dbReference>